<dbReference type="AlphaFoldDB" id="A0A447IIP8"/>
<dbReference type="InterPro" id="IPR020084">
    <property type="entry name" value="NUDIX_hydrolase_CS"/>
</dbReference>
<dbReference type="InterPro" id="IPR000086">
    <property type="entry name" value="NUDIX_hydrolase_dom"/>
</dbReference>
<protein>
    <submittedName>
        <fullName evidence="5">Bifunctional nicotinamide mononucleotide adenylyltransferase/ADP-ribose pyrophosphatase</fullName>
    </submittedName>
</protein>
<evidence type="ECO:0000256" key="1">
    <source>
        <dbReference type="ARBA" id="ARBA00001946"/>
    </source>
</evidence>
<evidence type="ECO:0000256" key="3">
    <source>
        <dbReference type="ARBA" id="ARBA00022842"/>
    </source>
</evidence>
<evidence type="ECO:0000259" key="4">
    <source>
        <dbReference type="PROSITE" id="PS51462"/>
    </source>
</evidence>
<keyword evidence="5" id="KW-0548">Nucleotidyltransferase</keyword>
<dbReference type="PROSITE" id="PS51462">
    <property type="entry name" value="NUDIX"/>
    <property type="match status" value="1"/>
</dbReference>
<name>A0A447IIP8_9RHOB</name>
<dbReference type="CDD" id="cd04682">
    <property type="entry name" value="NUDIX_Hydrolase"/>
    <property type="match status" value="1"/>
</dbReference>
<evidence type="ECO:0000313" key="5">
    <source>
        <dbReference type="EMBL" id="VDS07350.1"/>
    </source>
</evidence>
<dbReference type="PROSITE" id="PS00893">
    <property type="entry name" value="NUDIX_BOX"/>
    <property type="match status" value="1"/>
</dbReference>
<dbReference type="OrthoDB" id="289720at2"/>
<dbReference type="GO" id="GO:0016787">
    <property type="term" value="F:hydrolase activity"/>
    <property type="evidence" value="ECO:0007669"/>
    <property type="project" value="UniProtKB-KW"/>
</dbReference>
<dbReference type="SUPFAM" id="SSF55811">
    <property type="entry name" value="Nudix"/>
    <property type="match status" value="1"/>
</dbReference>
<dbReference type="EMBL" id="UZWE01000019">
    <property type="protein sequence ID" value="VDS07350.1"/>
    <property type="molecule type" value="Genomic_DNA"/>
</dbReference>
<keyword evidence="3" id="KW-0460">Magnesium</keyword>
<dbReference type="Pfam" id="PF00293">
    <property type="entry name" value="NUDIX"/>
    <property type="match status" value="1"/>
</dbReference>
<sequence>MTAPTDDAAGYLGKEEAPFHGAKLILVHDGRLLTYLRDDRAGLPFPACWDLPGGGREGDESPMDCALRELREEFGLALPPSRLEGRSFASIQHPGWRSWLFTGQLSPAEVAAIRFGDEGQDWRMMPLADFAAHPRAVPQFRELVRAFIAAPPRPAPAGAARRP</sequence>
<evidence type="ECO:0000313" key="6">
    <source>
        <dbReference type="Proteomes" id="UP000270743"/>
    </source>
</evidence>
<accession>A0A447IIP8</accession>
<dbReference type="InterPro" id="IPR015797">
    <property type="entry name" value="NUDIX_hydrolase-like_dom_sf"/>
</dbReference>
<evidence type="ECO:0000256" key="2">
    <source>
        <dbReference type="ARBA" id="ARBA00022801"/>
    </source>
</evidence>
<keyword evidence="2" id="KW-0378">Hydrolase</keyword>
<organism evidence="5 6">
    <name type="scientific">Paracoccus haematequi</name>
    <dbReference type="NCBI Taxonomy" id="2491866"/>
    <lineage>
        <taxon>Bacteria</taxon>
        <taxon>Pseudomonadati</taxon>
        <taxon>Pseudomonadota</taxon>
        <taxon>Alphaproteobacteria</taxon>
        <taxon>Rhodobacterales</taxon>
        <taxon>Paracoccaceae</taxon>
        <taxon>Paracoccus</taxon>
    </lineage>
</organism>
<keyword evidence="6" id="KW-1185">Reference proteome</keyword>
<keyword evidence="5" id="KW-0808">Transferase</keyword>
<dbReference type="GO" id="GO:0016779">
    <property type="term" value="F:nucleotidyltransferase activity"/>
    <property type="evidence" value="ECO:0007669"/>
    <property type="project" value="UniProtKB-KW"/>
</dbReference>
<proteinExistence type="predicted"/>
<dbReference type="Proteomes" id="UP000270743">
    <property type="component" value="Unassembled WGS sequence"/>
</dbReference>
<comment type="cofactor">
    <cofactor evidence="1">
        <name>Mg(2+)</name>
        <dbReference type="ChEBI" id="CHEBI:18420"/>
    </cofactor>
</comment>
<dbReference type="Gene3D" id="3.90.79.10">
    <property type="entry name" value="Nucleoside Triphosphate Pyrophosphohydrolase"/>
    <property type="match status" value="1"/>
</dbReference>
<gene>
    <name evidence="5" type="ORF">PARHAE_00526</name>
</gene>
<dbReference type="PANTHER" id="PTHR43046">
    <property type="entry name" value="GDP-MANNOSE MANNOSYL HYDROLASE"/>
    <property type="match status" value="1"/>
</dbReference>
<reference evidence="5 6" key="1">
    <citation type="submission" date="2018-12" db="EMBL/GenBank/DDBJ databases">
        <authorList>
            <person name="Criscuolo A."/>
        </authorList>
    </citation>
    <scope>NUCLEOTIDE SEQUENCE [LARGE SCALE GENOMIC DNA]</scope>
    <source>
        <strain evidence="5">ACIP1116241</strain>
    </source>
</reference>
<feature type="domain" description="Nudix hydrolase" evidence="4">
    <location>
        <begin position="17"/>
        <end position="149"/>
    </location>
</feature>
<dbReference type="PANTHER" id="PTHR43046:SF12">
    <property type="entry name" value="GDP-MANNOSE MANNOSYL HYDROLASE"/>
    <property type="match status" value="1"/>
</dbReference>